<dbReference type="InterPro" id="IPR007554">
    <property type="entry name" value="Glycerophosphate_synth"/>
</dbReference>
<keyword evidence="6" id="KW-0472">Membrane</keyword>
<accession>A0A9Q6HLR6</accession>
<dbReference type="AlphaFoldDB" id="A0A9Q6HLR6"/>
<keyword evidence="5" id="KW-0777">Teichoic acid biosynthesis</keyword>
<dbReference type="GO" id="GO:0005886">
    <property type="term" value="C:plasma membrane"/>
    <property type="evidence" value="ECO:0007669"/>
    <property type="project" value="UniProtKB-SubCell"/>
</dbReference>
<comment type="similarity">
    <text evidence="2">Belongs to the CDP-glycerol glycerophosphotransferase family.</text>
</comment>
<name>A0A9Q6HLR6_9STAP</name>
<dbReference type="GO" id="GO:0047355">
    <property type="term" value="F:CDP-glycerol glycerophosphotransferase activity"/>
    <property type="evidence" value="ECO:0007669"/>
    <property type="project" value="InterPro"/>
</dbReference>
<comment type="subcellular location">
    <subcellularLocation>
        <location evidence="1">Cell membrane</location>
        <topology evidence="1">Peripheral membrane protein</topology>
    </subcellularLocation>
</comment>
<organism evidence="8 9">
    <name type="scientific">Staphylococcus succinus</name>
    <dbReference type="NCBI Taxonomy" id="61015"/>
    <lineage>
        <taxon>Bacteria</taxon>
        <taxon>Bacillati</taxon>
        <taxon>Bacillota</taxon>
        <taxon>Bacilli</taxon>
        <taxon>Bacillales</taxon>
        <taxon>Staphylococcaceae</taxon>
        <taxon>Staphylococcus</taxon>
    </lineage>
</organism>
<dbReference type="GO" id="GO:0019350">
    <property type="term" value="P:teichoic acid biosynthetic process"/>
    <property type="evidence" value="ECO:0007669"/>
    <property type="project" value="UniProtKB-KW"/>
</dbReference>
<proteinExistence type="inferred from homology"/>
<dbReference type="RefSeq" id="WP_073504145.1">
    <property type="nucleotide sequence ID" value="NZ_CP018199.1"/>
</dbReference>
<dbReference type="InterPro" id="IPR029044">
    <property type="entry name" value="Nucleotide-diphossugar_trans"/>
</dbReference>
<keyword evidence="3" id="KW-1003">Cell membrane</keyword>
<dbReference type="InterPro" id="IPR051612">
    <property type="entry name" value="Teichoic_Acid_Biosynth"/>
</dbReference>
<evidence type="ECO:0000259" key="7">
    <source>
        <dbReference type="Pfam" id="PF00535"/>
    </source>
</evidence>
<comment type="caution">
    <text evidence="8">The sequence shown here is derived from an EMBL/GenBank/DDBJ whole genome shotgun (WGS) entry which is preliminary data.</text>
</comment>
<evidence type="ECO:0000256" key="2">
    <source>
        <dbReference type="ARBA" id="ARBA00010488"/>
    </source>
</evidence>
<protein>
    <submittedName>
        <fullName evidence="8">CDP-glycerol:glycerophosphate glycerophosphotransferase</fullName>
    </submittedName>
</protein>
<dbReference type="SUPFAM" id="SSF53448">
    <property type="entry name" value="Nucleotide-diphospho-sugar transferases"/>
    <property type="match status" value="1"/>
</dbReference>
<dbReference type="Gene3D" id="3.90.550.10">
    <property type="entry name" value="Spore Coat Polysaccharide Biosynthesis Protein SpsA, Chain A"/>
    <property type="match status" value="1"/>
</dbReference>
<dbReference type="InterPro" id="IPR001173">
    <property type="entry name" value="Glyco_trans_2-like"/>
</dbReference>
<dbReference type="Gene3D" id="3.40.50.11820">
    <property type="match status" value="1"/>
</dbReference>
<dbReference type="Gene3D" id="3.40.50.12580">
    <property type="match status" value="1"/>
</dbReference>
<keyword evidence="4" id="KW-0808">Transferase</keyword>
<feature type="domain" description="Glycosyltransferase 2-like" evidence="7">
    <location>
        <begin position="4"/>
        <end position="132"/>
    </location>
</feature>
<dbReference type="CDD" id="cd00761">
    <property type="entry name" value="Glyco_tranf_GTA_type"/>
    <property type="match status" value="1"/>
</dbReference>
<evidence type="ECO:0000313" key="9">
    <source>
        <dbReference type="Proteomes" id="UP000241960"/>
    </source>
</evidence>
<dbReference type="InterPro" id="IPR043149">
    <property type="entry name" value="TagF_N"/>
</dbReference>
<dbReference type="Pfam" id="PF00535">
    <property type="entry name" value="Glycos_transf_2"/>
    <property type="match status" value="1"/>
</dbReference>
<evidence type="ECO:0000256" key="6">
    <source>
        <dbReference type="ARBA" id="ARBA00023136"/>
    </source>
</evidence>
<dbReference type="InterPro" id="IPR043148">
    <property type="entry name" value="TagF_C"/>
</dbReference>
<dbReference type="SUPFAM" id="SSF53756">
    <property type="entry name" value="UDP-Glycosyltransferase/glycogen phosphorylase"/>
    <property type="match status" value="1"/>
</dbReference>
<dbReference type="PANTHER" id="PTHR37316:SF3">
    <property type="entry name" value="TEICHOIC ACID GLYCEROL-PHOSPHATE TRANSFERASE"/>
    <property type="match status" value="1"/>
</dbReference>
<dbReference type="EMBL" id="PZFQ01000076">
    <property type="protein sequence ID" value="PTI73523.1"/>
    <property type="molecule type" value="Genomic_DNA"/>
</dbReference>
<dbReference type="PANTHER" id="PTHR37316">
    <property type="entry name" value="TEICHOIC ACID GLYCEROL-PHOSPHATE PRIMASE"/>
    <property type="match status" value="1"/>
</dbReference>
<dbReference type="Proteomes" id="UP000241960">
    <property type="component" value="Unassembled WGS sequence"/>
</dbReference>
<evidence type="ECO:0000313" key="8">
    <source>
        <dbReference type="EMBL" id="PTI73523.1"/>
    </source>
</evidence>
<dbReference type="Pfam" id="PF04464">
    <property type="entry name" value="Glyphos_transf"/>
    <property type="match status" value="1"/>
</dbReference>
<evidence type="ECO:0000256" key="5">
    <source>
        <dbReference type="ARBA" id="ARBA00022944"/>
    </source>
</evidence>
<evidence type="ECO:0000256" key="4">
    <source>
        <dbReference type="ARBA" id="ARBA00022679"/>
    </source>
</evidence>
<reference evidence="8 9" key="1">
    <citation type="journal article" date="2016" name="Front. Microbiol.">
        <title>Comprehensive Phylogenetic Analysis of Bovine Non-aureus Staphylococci Species Based on Whole-Genome Sequencing.</title>
        <authorList>
            <person name="Naushad S."/>
            <person name="Barkema H.W."/>
            <person name="Luby C."/>
            <person name="Condas L.A."/>
            <person name="Nobrega D.B."/>
            <person name="Carson D.A."/>
            <person name="De Buck J."/>
        </authorList>
    </citation>
    <scope>NUCLEOTIDE SEQUENCE [LARGE SCALE GENOMIC DNA]</scope>
    <source>
        <strain evidence="8 9">SNUC 1231</strain>
    </source>
</reference>
<evidence type="ECO:0000256" key="3">
    <source>
        <dbReference type="ARBA" id="ARBA00022475"/>
    </source>
</evidence>
<gene>
    <name evidence="8" type="ORF">BU058_13110</name>
</gene>
<sequence length="761" mass="90870">MDFSIIIPFKDKGNNERFLENCIESLNNQTYQDFEVLFLHNKSERLQTLTRHTQLNIRMLEMSETDQLTDYRNLGLEQAKGEFLIFMDADDYLHPNALIYAKKMIESSKDNTDVFKFAITKTNLDKTSTLKKNKRVFFDGEAFSKLEAVMNGANISVDDEQLKQIINGFFENQMINHKSEHVKPVNYLSRLNYQFRVHSFIIRKSFLIDNQLNFKSKNTLYSDIPFLIELYNNTSNIKQTSTKLYYKYIHNDSINSPSLTQEEHSDRLLKRVQAINEALVFCENLKMARQLKITAINDYLYKVVKSPIFTESYTEVSKIYRELYTILNIKSANFKLSKRHSYEMNAIEKGKFKTAFMFSKSRVLGYKAYQFSKPKNQRFRQKKIQKNVFTRLPIQENTVLYESFLGKNYSDSPKAIFKYLLENEPNKWKHIWVLNNQDIVKNEEEFKHKNVRIIKRFSWKYFYYVTLSKYFVLNMRQPKWLYKKEEQVILSTWHGTPLKRLVFDMENVTSANKNYKKDFYNQSRKWDYLIAANQYSQEIFESAFMYPTNQILTYGYPRNDILTNHSVEYKNEVKEKLDLPKSKKVILYAPTWRDDEFHSAGKYKFKLQLDLQRMKEEFGNDYVIILRMHYFISDNMDLTGFEGFAYDYSKYNDINDLYIASDLLITDYSSVFFDYANLRKPILFFTYDIEKYQSMLRGFYIDVYNDLPGPLLLSNDTLFNALNNIESVNDEYKQKYEKFYRTYCNLEDGNATKRVVNEVFN</sequence>
<evidence type="ECO:0000256" key="1">
    <source>
        <dbReference type="ARBA" id="ARBA00004202"/>
    </source>
</evidence>